<feature type="transmembrane region" description="Helical" evidence="7">
    <location>
        <begin position="61"/>
        <end position="80"/>
    </location>
</feature>
<dbReference type="SUPFAM" id="SSF103481">
    <property type="entry name" value="Multidrug resistance efflux transporter EmrE"/>
    <property type="match status" value="1"/>
</dbReference>
<evidence type="ECO:0000256" key="5">
    <source>
        <dbReference type="ARBA" id="ARBA00022989"/>
    </source>
</evidence>
<keyword evidence="3" id="KW-1003">Cell membrane</keyword>
<sequence length="111" mass="11379">MSLEWLFVALAIVAEITAALALRFSLGFSKPLPTALALAAFGLAFYMVSLALVSLPVSTVYPIWAGGGTVGVAVLGAVALHEKAGIWKSLGIVMVVAGIVLLNMTPTDHGA</sequence>
<evidence type="ECO:0000256" key="3">
    <source>
        <dbReference type="ARBA" id="ARBA00022475"/>
    </source>
</evidence>
<dbReference type="Pfam" id="PF00893">
    <property type="entry name" value="Multi_Drug_Res"/>
    <property type="match status" value="1"/>
</dbReference>
<evidence type="ECO:0000256" key="4">
    <source>
        <dbReference type="ARBA" id="ARBA00022692"/>
    </source>
</evidence>
<keyword evidence="5 7" id="KW-1133">Transmembrane helix</keyword>
<keyword evidence="6 7" id="KW-0472">Membrane</keyword>
<evidence type="ECO:0008006" key="9">
    <source>
        <dbReference type="Google" id="ProtNLM"/>
    </source>
</evidence>
<evidence type="ECO:0000256" key="6">
    <source>
        <dbReference type="ARBA" id="ARBA00023136"/>
    </source>
</evidence>
<evidence type="ECO:0000256" key="1">
    <source>
        <dbReference type="ARBA" id="ARBA00004651"/>
    </source>
</evidence>
<dbReference type="InterPro" id="IPR000390">
    <property type="entry name" value="Small_drug/metabolite_transptr"/>
</dbReference>
<feature type="transmembrane region" description="Helical" evidence="7">
    <location>
        <begin position="87"/>
        <end position="105"/>
    </location>
</feature>
<dbReference type="PANTHER" id="PTHR30561:SF1">
    <property type="entry name" value="MULTIDRUG TRANSPORTER EMRE"/>
    <property type="match status" value="1"/>
</dbReference>
<proteinExistence type="predicted"/>
<feature type="transmembrane region" description="Helical" evidence="7">
    <location>
        <begin position="6"/>
        <end position="24"/>
    </location>
</feature>
<comment type="subcellular location">
    <subcellularLocation>
        <location evidence="1">Cell membrane</location>
        <topology evidence="1">Multi-pass membrane protein</topology>
    </subcellularLocation>
</comment>
<evidence type="ECO:0000313" key="8">
    <source>
        <dbReference type="EMBL" id="VAX03006.1"/>
    </source>
</evidence>
<accession>A0A3B1AB65</accession>
<dbReference type="GO" id="GO:0022857">
    <property type="term" value="F:transmembrane transporter activity"/>
    <property type="evidence" value="ECO:0007669"/>
    <property type="project" value="InterPro"/>
</dbReference>
<dbReference type="AlphaFoldDB" id="A0A3B1AB65"/>
<keyword evidence="2" id="KW-0813">Transport</keyword>
<keyword evidence="4 7" id="KW-0812">Transmembrane</keyword>
<feature type="transmembrane region" description="Helical" evidence="7">
    <location>
        <begin position="36"/>
        <end position="55"/>
    </location>
</feature>
<gene>
    <name evidence="8" type="ORF">MNBD_GAMMA20-622</name>
</gene>
<reference evidence="8" key="1">
    <citation type="submission" date="2018-06" db="EMBL/GenBank/DDBJ databases">
        <authorList>
            <person name="Zhirakovskaya E."/>
        </authorList>
    </citation>
    <scope>NUCLEOTIDE SEQUENCE</scope>
</reference>
<dbReference type="GO" id="GO:0005886">
    <property type="term" value="C:plasma membrane"/>
    <property type="evidence" value="ECO:0007669"/>
    <property type="project" value="UniProtKB-SubCell"/>
</dbReference>
<dbReference type="Gene3D" id="1.10.3730.20">
    <property type="match status" value="1"/>
</dbReference>
<dbReference type="EMBL" id="UOFU01000306">
    <property type="protein sequence ID" value="VAX03006.1"/>
    <property type="molecule type" value="Genomic_DNA"/>
</dbReference>
<evidence type="ECO:0000256" key="2">
    <source>
        <dbReference type="ARBA" id="ARBA00022448"/>
    </source>
</evidence>
<dbReference type="PANTHER" id="PTHR30561">
    <property type="entry name" value="SMR FAMILY PROTON-DEPENDENT DRUG EFFLUX TRANSPORTER SUGE"/>
    <property type="match status" value="1"/>
</dbReference>
<name>A0A3B1AB65_9ZZZZ</name>
<dbReference type="InterPro" id="IPR045324">
    <property type="entry name" value="Small_multidrug_res"/>
</dbReference>
<organism evidence="8">
    <name type="scientific">hydrothermal vent metagenome</name>
    <dbReference type="NCBI Taxonomy" id="652676"/>
    <lineage>
        <taxon>unclassified sequences</taxon>
        <taxon>metagenomes</taxon>
        <taxon>ecological metagenomes</taxon>
    </lineage>
</organism>
<evidence type="ECO:0000256" key="7">
    <source>
        <dbReference type="SAM" id="Phobius"/>
    </source>
</evidence>
<protein>
    <recommendedName>
        <fullName evidence="9">Ethidium bromide-methyl viologen resistance protein EmrE</fullName>
    </recommendedName>
</protein>
<dbReference type="InterPro" id="IPR037185">
    <property type="entry name" value="EmrE-like"/>
</dbReference>